<reference evidence="3" key="1">
    <citation type="submission" date="2009-12" db="EMBL/GenBank/DDBJ databases">
        <title>Complete sequence of Treponema azotonutricium strain ZAS-9.</title>
        <authorList>
            <person name="Tetu S.G."/>
            <person name="Matson E."/>
            <person name="Ren Q."/>
            <person name="Seshadri R."/>
            <person name="Elbourne L."/>
            <person name="Hassan K.A."/>
            <person name="Durkin A."/>
            <person name="Radune D."/>
            <person name="Mohamoud Y."/>
            <person name="Shay R."/>
            <person name="Jin S."/>
            <person name="Zhang X."/>
            <person name="Lucey K."/>
            <person name="Ballor N.R."/>
            <person name="Ottesen E."/>
            <person name="Rosenthal R."/>
            <person name="Allen A."/>
            <person name="Leadbetter J.R."/>
            <person name="Paulsen I.T."/>
        </authorList>
    </citation>
    <scope>NUCLEOTIDE SEQUENCE [LARGE SCALE GENOMIC DNA]</scope>
    <source>
        <strain evidence="3">ATCC BAA-888 / DSM 13862 / ZAS-9</strain>
    </source>
</reference>
<protein>
    <submittedName>
        <fullName evidence="2">Treponemal membrane protein B (Antigen TmpB)</fullName>
    </submittedName>
</protein>
<keyword evidence="1" id="KW-0732">Signal</keyword>
<evidence type="ECO:0000313" key="2">
    <source>
        <dbReference type="EMBL" id="AEF83421.1"/>
    </source>
</evidence>
<gene>
    <name evidence="2" type="ordered locus">TREAZ_1454</name>
</gene>
<dbReference type="STRING" id="545695.TREAZ_1454"/>
<dbReference type="Gene3D" id="3.10.350.10">
    <property type="entry name" value="LysM domain"/>
    <property type="match status" value="1"/>
</dbReference>
<dbReference type="InterPro" id="IPR036779">
    <property type="entry name" value="LysM_dom_sf"/>
</dbReference>
<dbReference type="InterPro" id="IPR052196">
    <property type="entry name" value="Bact_Kbp"/>
</dbReference>
<dbReference type="AlphaFoldDB" id="F5YEQ6"/>
<dbReference type="KEGG" id="taz:TREAZ_1454"/>
<dbReference type="InParanoid" id="F5YEQ6"/>
<evidence type="ECO:0000256" key="1">
    <source>
        <dbReference type="SAM" id="SignalP"/>
    </source>
</evidence>
<dbReference type="HOGENOM" id="CLU_879804_0_0_12"/>
<dbReference type="PANTHER" id="PTHR34700">
    <property type="entry name" value="POTASSIUM BINDING PROTEIN KBP"/>
    <property type="match status" value="1"/>
</dbReference>
<feature type="signal peptide" evidence="1">
    <location>
        <begin position="1"/>
        <end position="22"/>
    </location>
</feature>
<dbReference type="PANTHER" id="PTHR34700:SF4">
    <property type="entry name" value="PHAGE-LIKE ELEMENT PBSX PROTEIN XKDP"/>
    <property type="match status" value="1"/>
</dbReference>
<sequence>MKRVITLGLLVILAFGTQGVFAQEMADLPEPVFFDTAAQKAPVLYKDAGFWLPDFDEVVYYLWNFDYASTDRADFYSIASLAAAASSDSAIPGSIRNNKYFIESVRLTNLAQAAFEDGDYDLSTQYSQQAVYQAQLSDEYVTLQLKIKAANDAIAAAKARLDWANSSAVNASSRYPTEYTNARNSYNDAIGYRGSERWDDAVDAANRVINALAYVTEAPPNQPPSQPQPGPTPLPAQYTVRPWAISKDCLWNIAGRPWAYGDPKQWKLLYNANKAKLPQPNNPDLIHPGMVLDIPSIKGETRSGMWDAGATYSPLR</sequence>
<organism evidence="2 3">
    <name type="scientific">Leadbettera azotonutricia (strain ATCC BAA-888 / DSM 13862 / ZAS-9)</name>
    <name type="common">Treponema azotonutricium</name>
    <dbReference type="NCBI Taxonomy" id="545695"/>
    <lineage>
        <taxon>Bacteria</taxon>
        <taxon>Pseudomonadati</taxon>
        <taxon>Spirochaetota</taxon>
        <taxon>Spirochaetia</taxon>
        <taxon>Spirochaetales</taxon>
        <taxon>Breznakiellaceae</taxon>
        <taxon>Leadbettera</taxon>
    </lineage>
</organism>
<evidence type="ECO:0000313" key="3">
    <source>
        <dbReference type="Proteomes" id="UP000009222"/>
    </source>
</evidence>
<dbReference type="Proteomes" id="UP000009222">
    <property type="component" value="Chromosome"/>
</dbReference>
<reference evidence="2 3" key="2">
    <citation type="journal article" date="2011" name="ISME J.">
        <title>RNA-seq reveals cooperative metabolic interactions between two termite-gut spirochete species in co-culture.</title>
        <authorList>
            <person name="Rosenthal A.Z."/>
            <person name="Matson E.G."/>
            <person name="Eldar A."/>
            <person name="Leadbetter J.R."/>
        </authorList>
    </citation>
    <scope>NUCLEOTIDE SEQUENCE [LARGE SCALE GENOMIC DNA]</scope>
    <source>
        <strain evidence="3">ATCC BAA-888 / DSM 13862 / ZAS-9</strain>
    </source>
</reference>
<dbReference type="RefSeq" id="WP_015710559.1">
    <property type="nucleotide sequence ID" value="NC_015577.1"/>
</dbReference>
<accession>F5YEQ6</accession>
<dbReference type="EMBL" id="CP001841">
    <property type="protein sequence ID" value="AEF83421.1"/>
    <property type="molecule type" value="Genomic_DNA"/>
</dbReference>
<dbReference type="OrthoDB" id="370541at2"/>
<name>F5YEQ6_LEAAZ</name>
<dbReference type="eggNOG" id="COG1652">
    <property type="taxonomic scope" value="Bacteria"/>
</dbReference>
<feature type="chain" id="PRO_5003331799" evidence="1">
    <location>
        <begin position="23"/>
        <end position="316"/>
    </location>
</feature>
<proteinExistence type="predicted"/>
<keyword evidence="3" id="KW-1185">Reference proteome</keyword>